<evidence type="ECO:0000259" key="1">
    <source>
        <dbReference type="Pfam" id="PF00535"/>
    </source>
</evidence>
<reference evidence="2 3" key="1">
    <citation type="submission" date="2019-03" db="EMBL/GenBank/DDBJ databases">
        <title>Complete genome assembly of MDR B. fragilis.</title>
        <authorList>
            <person name="Sydenham T.V."/>
            <person name="Hasman H."/>
            <person name="Justesen U.S."/>
        </authorList>
    </citation>
    <scope>NUCLEOTIDE SEQUENCE [LARGE SCALE GENOMIC DNA]</scope>
    <source>
        <strain evidence="2 3">DCMSKEJBY0001B</strain>
    </source>
</reference>
<dbReference type="RefSeq" id="WP_005806850.1">
    <property type="nucleotide sequence ID" value="NZ_CP036546.1"/>
</dbReference>
<evidence type="ECO:0000313" key="2">
    <source>
        <dbReference type="EMBL" id="QCQ46659.1"/>
    </source>
</evidence>
<dbReference type="SUPFAM" id="SSF53448">
    <property type="entry name" value="Nucleotide-diphospho-sugar transferases"/>
    <property type="match status" value="1"/>
</dbReference>
<dbReference type="Proteomes" id="UP000036847">
    <property type="component" value="Chromosome"/>
</dbReference>
<protein>
    <submittedName>
        <fullName evidence="2">Glycosyltransferase</fullName>
    </submittedName>
</protein>
<dbReference type="Pfam" id="PF00535">
    <property type="entry name" value="Glycos_transf_2"/>
    <property type="match status" value="1"/>
</dbReference>
<name>A0AAE6K7P7_BACFG</name>
<evidence type="ECO:0000313" key="3">
    <source>
        <dbReference type="Proteomes" id="UP000036847"/>
    </source>
</evidence>
<gene>
    <name evidence="2" type="ORF">EC80_018390</name>
</gene>
<sequence>MYAPIIIFAFNRPNALKNTVLSLLENKEAKDSDLFIFVDGARANKPNEKENVAKVQEYVKSITGFKHIETFFSPTNKGLGNSIIQGVTTVIGKYGKAIVLEDDLVFSPNFLAFMNEGLNRYETEQKVFSICGYSNKVSPPKDYPYDAYFCTRSSSWGWATWQDRWKTIDWELKNWDKYSQMKKAFNKWGGSDCYGMLLSVKEGWGDSWAIRFGFSEFLQDKVSLFPITSKVKNDGFDGQGTNCKKWSRFKYEFDENGDKEFKLPSHISLNKKLYRSAMSYHSIMIRLWSRIMYIIH</sequence>
<dbReference type="AlphaFoldDB" id="A0AAE6K7P7"/>
<dbReference type="Gene3D" id="3.90.550.10">
    <property type="entry name" value="Spore Coat Polysaccharide Biosynthesis Protein SpsA, Chain A"/>
    <property type="match status" value="1"/>
</dbReference>
<organism evidence="2 3">
    <name type="scientific">Bacteroides fragilis</name>
    <dbReference type="NCBI Taxonomy" id="817"/>
    <lineage>
        <taxon>Bacteria</taxon>
        <taxon>Pseudomonadati</taxon>
        <taxon>Bacteroidota</taxon>
        <taxon>Bacteroidia</taxon>
        <taxon>Bacteroidales</taxon>
        <taxon>Bacteroidaceae</taxon>
        <taxon>Bacteroides</taxon>
    </lineage>
</organism>
<accession>A0AAE6K7P7</accession>
<proteinExistence type="predicted"/>
<dbReference type="InterPro" id="IPR029044">
    <property type="entry name" value="Nucleotide-diphossugar_trans"/>
</dbReference>
<dbReference type="EMBL" id="CP036546">
    <property type="protein sequence ID" value="QCQ46659.1"/>
    <property type="molecule type" value="Genomic_DNA"/>
</dbReference>
<feature type="domain" description="Glycosyltransferase 2-like" evidence="1">
    <location>
        <begin position="5"/>
        <end position="123"/>
    </location>
</feature>
<dbReference type="InterPro" id="IPR001173">
    <property type="entry name" value="Glyco_trans_2-like"/>
</dbReference>